<proteinExistence type="predicted"/>
<gene>
    <name evidence="3" type="ORF">Fuma_05943</name>
</gene>
<evidence type="ECO:0000256" key="1">
    <source>
        <dbReference type="SAM" id="SignalP"/>
    </source>
</evidence>
<dbReference type="InterPro" id="IPR036237">
    <property type="entry name" value="Xyl_isomerase-like_sf"/>
</dbReference>
<feature type="domain" description="Xylose isomerase-like TIM barrel" evidence="2">
    <location>
        <begin position="54"/>
        <end position="266"/>
    </location>
</feature>
<dbReference type="OrthoDB" id="245429at2"/>
<feature type="chain" id="PRO_5012591529" evidence="1">
    <location>
        <begin position="26"/>
        <end position="290"/>
    </location>
</feature>
<dbReference type="InterPro" id="IPR050312">
    <property type="entry name" value="IolE/XylAMocC-like"/>
</dbReference>
<evidence type="ECO:0000313" key="3">
    <source>
        <dbReference type="EMBL" id="APZ96275.1"/>
    </source>
</evidence>
<keyword evidence="4" id="KW-1185">Reference proteome</keyword>
<keyword evidence="1" id="KW-0732">Signal</keyword>
<reference evidence="3 4" key="1">
    <citation type="journal article" date="2016" name="Front. Microbiol.">
        <title>Fuerstia marisgermanicae gen. nov., sp. nov., an Unusual Member of the Phylum Planctomycetes from the German Wadden Sea.</title>
        <authorList>
            <person name="Kohn T."/>
            <person name="Heuer A."/>
            <person name="Jogler M."/>
            <person name="Vollmers J."/>
            <person name="Boedeker C."/>
            <person name="Bunk B."/>
            <person name="Rast P."/>
            <person name="Borchert D."/>
            <person name="Glockner I."/>
            <person name="Freese H.M."/>
            <person name="Klenk H.P."/>
            <person name="Overmann J."/>
            <person name="Kaster A.K."/>
            <person name="Rohde M."/>
            <person name="Wiegand S."/>
            <person name="Jogler C."/>
        </authorList>
    </citation>
    <scope>NUCLEOTIDE SEQUENCE [LARGE SCALE GENOMIC DNA]</scope>
    <source>
        <strain evidence="3 4">NH11</strain>
    </source>
</reference>
<dbReference type="AlphaFoldDB" id="A0A1P8WQD8"/>
<protein>
    <submittedName>
        <fullName evidence="3">Xylose isomerase-like TIM barrel</fullName>
    </submittedName>
</protein>
<dbReference type="InterPro" id="IPR013022">
    <property type="entry name" value="Xyl_isomerase-like_TIM-brl"/>
</dbReference>
<dbReference type="RefSeq" id="WP_077027320.1">
    <property type="nucleotide sequence ID" value="NZ_CP017641.1"/>
</dbReference>
<dbReference type="SUPFAM" id="SSF51658">
    <property type="entry name" value="Xylose isomerase-like"/>
    <property type="match status" value="1"/>
</dbReference>
<feature type="signal peptide" evidence="1">
    <location>
        <begin position="1"/>
        <end position="25"/>
    </location>
</feature>
<dbReference type="EMBL" id="CP017641">
    <property type="protein sequence ID" value="APZ96275.1"/>
    <property type="molecule type" value="Genomic_DNA"/>
</dbReference>
<dbReference type="Pfam" id="PF01261">
    <property type="entry name" value="AP_endonuc_2"/>
    <property type="match status" value="1"/>
</dbReference>
<dbReference type="STRING" id="1891926.Fuma_05943"/>
<dbReference type="Proteomes" id="UP000187735">
    <property type="component" value="Chromosome"/>
</dbReference>
<evidence type="ECO:0000313" key="4">
    <source>
        <dbReference type="Proteomes" id="UP000187735"/>
    </source>
</evidence>
<dbReference type="PROSITE" id="PS51318">
    <property type="entry name" value="TAT"/>
    <property type="match status" value="1"/>
</dbReference>
<organism evidence="3 4">
    <name type="scientific">Fuerstiella marisgermanici</name>
    <dbReference type="NCBI Taxonomy" id="1891926"/>
    <lineage>
        <taxon>Bacteria</taxon>
        <taxon>Pseudomonadati</taxon>
        <taxon>Planctomycetota</taxon>
        <taxon>Planctomycetia</taxon>
        <taxon>Planctomycetales</taxon>
        <taxon>Planctomycetaceae</taxon>
        <taxon>Fuerstiella</taxon>
    </lineage>
</organism>
<dbReference type="Gene3D" id="3.20.20.150">
    <property type="entry name" value="Divalent-metal-dependent TIM barrel enzymes"/>
    <property type="match status" value="1"/>
</dbReference>
<name>A0A1P8WQD8_9PLAN</name>
<dbReference type="GO" id="GO:0016853">
    <property type="term" value="F:isomerase activity"/>
    <property type="evidence" value="ECO:0007669"/>
    <property type="project" value="UniProtKB-KW"/>
</dbReference>
<sequence length="290" mass="32066" precursor="true">MPASRRQFLTHSVVGLAALSTPAFAALRRAPSKLKLGLVTYNWGKNWDVPTIIKNCEATGFAGVELRSTHKHGVEITIDAKRREEVKKQFADSDVELVGLGSACEYHAVDKAVLKKNIDETKEFIKLCKDVGGTGVKVRPNGLPKERSVEETLEQIGKSLNEVGKFGADHGVQIRVEVHGRGTAEIPHMKTIMDAADHPNVAVCWNCNPQDLNGEGLAHNYNLLKDRMGTVHIHDLRNEAYPWKELFPMLQATDAESFTGWALLEDGKVPDDIVAAMHENTKVWQTLTAE</sequence>
<dbReference type="PANTHER" id="PTHR12110">
    <property type="entry name" value="HYDROXYPYRUVATE ISOMERASE"/>
    <property type="match status" value="1"/>
</dbReference>
<dbReference type="KEGG" id="fmr:Fuma_05943"/>
<evidence type="ECO:0000259" key="2">
    <source>
        <dbReference type="Pfam" id="PF01261"/>
    </source>
</evidence>
<keyword evidence="3" id="KW-0413">Isomerase</keyword>
<dbReference type="InterPro" id="IPR006311">
    <property type="entry name" value="TAT_signal"/>
</dbReference>
<accession>A0A1P8WQD8</accession>